<dbReference type="EMBL" id="AJAU01000008">
    <property type="protein sequence ID" value="EOL49413.1"/>
    <property type="molecule type" value="Genomic_DNA"/>
</dbReference>
<keyword evidence="2" id="KW-1185">Reference proteome</keyword>
<evidence type="ECO:0000313" key="2">
    <source>
        <dbReference type="Proteomes" id="UP000013840"/>
    </source>
</evidence>
<name>R3U7L4_9ENTE</name>
<dbReference type="STRING" id="317735.RU98_GL001056"/>
<gene>
    <name evidence="1" type="ORF">UC7_00791</name>
</gene>
<dbReference type="Proteomes" id="UP000013840">
    <property type="component" value="Unassembled WGS sequence"/>
</dbReference>
<organism evidence="1 2">
    <name type="scientific">Enterococcus caccae ATCC BAA-1240</name>
    <dbReference type="NCBI Taxonomy" id="1158612"/>
    <lineage>
        <taxon>Bacteria</taxon>
        <taxon>Bacillati</taxon>
        <taxon>Bacillota</taxon>
        <taxon>Bacilli</taxon>
        <taxon>Lactobacillales</taxon>
        <taxon>Enterococcaceae</taxon>
        <taxon>Enterococcus</taxon>
    </lineage>
</organism>
<comment type="caution">
    <text evidence="1">The sequence shown here is derived from an EMBL/GenBank/DDBJ whole genome shotgun (WGS) entry which is preliminary data.</text>
</comment>
<sequence length="50" mass="5821">MPEYNVKVISTPYSSELYFYQTPVIYGFTGKRKTGSIIPLKEKNKESEEE</sequence>
<proteinExistence type="predicted"/>
<reference evidence="1 2" key="1">
    <citation type="submission" date="2013-02" db="EMBL/GenBank/DDBJ databases">
        <title>The Genome Sequence of Enterococcus caccae BAA-1240.</title>
        <authorList>
            <consortium name="The Broad Institute Genome Sequencing Platform"/>
            <consortium name="The Broad Institute Genome Sequencing Center for Infectious Disease"/>
            <person name="Earl A.M."/>
            <person name="Gilmore M.S."/>
            <person name="Lebreton F."/>
            <person name="Walker B."/>
            <person name="Young S.K."/>
            <person name="Zeng Q."/>
            <person name="Gargeya S."/>
            <person name="Fitzgerald M."/>
            <person name="Haas B."/>
            <person name="Abouelleil A."/>
            <person name="Alvarado L."/>
            <person name="Arachchi H.M."/>
            <person name="Berlin A.M."/>
            <person name="Chapman S.B."/>
            <person name="Dewar J."/>
            <person name="Goldberg J."/>
            <person name="Griggs A."/>
            <person name="Gujja S."/>
            <person name="Hansen M."/>
            <person name="Howarth C."/>
            <person name="Imamovic A."/>
            <person name="Larimer J."/>
            <person name="McCowan C."/>
            <person name="Murphy C."/>
            <person name="Neiman D."/>
            <person name="Pearson M."/>
            <person name="Priest M."/>
            <person name="Roberts A."/>
            <person name="Saif S."/>
            <person name="Shea T."/>
            <person name="Sisk P."/>
            <person name="Sykes S."/>
            <person name="Wortman J."/>
            <person name="Nusbaum C."/>
            <person name="Birren B."/>
        </authorList>
    </citation>
    <scope>NUCLEOTIDE SEQUENCE [LARGE SCALE GENOMIC DNA]</scope>
    <source>
        <strain evidence="1 2">ATCC BAA-1240</strain>
    </source>
</reference>
<dbReference type="RefSeq" id="WP_010770970.1">
    <property type="nucleotide sequence ID" value="NZ_KB946332.1"/>
</dbReference>
<dbReference type="AlphaFoldDB" id="R3U7L4"/>
<evidence type="ECO:0000313" key="1">
    <source>
        <dbReference type="EMBL" id="EOL49413.1"/>
    </source>
</evidence>
<accession>R3U7L4</accession>
<dbReference type="PATRIC" id="fig|1158612.3.peg.799"/>
<protein>
    <submittedName>
        <fullName evidence="1">Uncharacterized protein</fullName>
    </submittedName>
</protein>